<reference evidence="2 3" key="1">
    <citation type="submission" date="2018-06" db="EMBL/GenBank/DDBJ databases">
        <authorList>
            <consortium name="Pathogen Informatics"/>
            <person name="Doyle S."/>
        </authorList>
    </citation>
    <scope>NUCLEOTIDE SEQUENCE [LARGE SCALE GENOMIC DNA]</scope>
    <source>
        <strain evidence="2 3">NCTC9426</strain>
    </source>
</reference>
<proteinExistence type="predicted"/>
<evidence type="ECO:0000256" key="1">
    <source>
        <dbReference type="SAM" id="MobiDB-lite"/>
    </source>
</evidence>
<accession>A0A378PRA8</accession>
<evidence type="ECO:0000313" key="2">
    <source>
        <dbReference type="EMBL" id="STY91106.1"/>
    </source>
</evidence>
<dbReference type="EMBL" id="UGPZ01000002">
    <property type="protein sequence ID" value="STY91106.1"/>
    <property type="molecule type" value="Genomic_DNA"/>
</dbReference>
<sequence>MADLTSDKLPLPLTRRISDKPPSDRLPLTLNRKLGTLDVVLPTPIDPTPKPTDPTPKRQNPVMAEFDSLISDPQGVNMGRQVSIASDEVARAYGVLYGDVQMIAYGRDMSIHHFVHVAHGADNIISTPYLIGSVVGDVWQINDDGGYKAVVVSVEVQVKVENGVPTIWQVVGLDRYMGY</sequence>
<name>A0A378PRA8_MORBO</name>
<evidence type="ECO:0000313" key="3">
    <source>
        <dbReference type="Proteomes" id="UP000254133"/>
    </source>
</evidence>
<feature type="region of interest" description="Disordered" evidence="1">
    <location>
        <begin position="1"/>
        <end position="25"/>
    </location>
</feature>
<gene>
    <name evidence="2" type="ORF">NCTC9426_01140</name>
</gene>
<protein>
    <submittedName>
        <fullName evidence="2">Uncharacterized protein</fullName>
    </submittedName>
</protein>
<organism evidence="2 3">
    <name type="scientific">Moraxella bovis</name>
    <dbReference type="NCBI Taxonomy" id="476"/>
    <lineage>
        <taxon>Bacteria</taxon>
        <taxon>Pseudomonadati</taxon>
        <taxon>Pseudomonadota</taxon>
        <taxon>Gammaproteobacteria</taxon>
        <taxon>Moraxellales</taxon>
        <taxon>Moraxellaceae</taxon>
        <taxon>Moraxella</taxon>
    </lineage>
</organism>
<dbReference type="Proteomes" id="UP000254133">
    <property type="component" value="Unassembled WGS sequence"/>
</dbReference>
<dbReference type="RefSeq" id="WP_115369094.1">
    <property type="nucleotide sequence ID" value="NZ_UGPZ01000002.1"/>
</dbReference>
<dbReference type="AlphaFoldDB" id="A0A378PRA8"/>